<evidence type="ECO:0000256" key="1">
    <source>
        <dbReference type="ARBA" id="ARBA00023224"/>
    </source>
</evidence>
<dbReference type="AlphaFoldDB" id="A0A7W7AN27"/>
<proteinExistence type="inferred from homology"/>
<evidence type="ECO:0000259" key="4">
    <source>
        <dbReference type="PROSITE" id="PS50111"/>
    </source>
</evidence>
<dbReference type="RefSeq" id="WP_184117167.1">
    <property type="nucleotide sequence ID" value="NZ_JACHNY010000028.1"/>
</dbReference>
<evidence type="ECO:0000256" key="3">
    <source>
        <dbReference type="PROSITE-ProRule" id="PRU00284"/>
    </source>
</evidence>
<evidence type="ECO:0000313" key="5">
    <source>
        <dbReference type="EMBL" id="MBB4620083.1"/>
    </source>
</evidence>
<dbReference type="PROSITE" id="PS50111">
    <property type="entry name" value="CHEMOTAXIS_TRANSDUC_2"/>
    <property type="match status" value="1"/>
</dbReference>
<dbReference type="GO" id="GO:0016020">
    <property type="term" value="C:membrane"/>
    <property type="evidence" value="ECO:0007669"/>
    <property type="project" value="InterPro"/>
</dbReference>
<comment type="caution">
    <text evidence="5">The sequence shown here is derived from an EMBL/GenBank/DDBJ whole genome shotgun (WGS) entry which is preliminary data.</text>
</comment>
<keyword evidence="6" id="KW-1185">Reference proteome</keyword>
<sequence length="429" mass="45902">MNSAALTGSEKAYLLDEAASFSIARDYINHGILVIDEEETILFITPKTLELFDISDARVARGNSLRDFLECVGASVGWPAARIASIHANHRAWKLAGQFKEIFHHYDDGMVLRIAYHPRNGDGAVLTYEDVTHQRQAAAMMEQRQSEARLFHTDVHEARGSIAHAAGDANSRHSTMVGSMRETSGRLSELAVAAEQSAHAMSDAAATNGEIGRIFHELVADLHGVAREARLALSAAHSGNVVVDGLAIRAESATAIIDNIRSLAAQSRILALNAQIEAARAGSAGAGFAVVAQAVKALSDQTAEAAMHTEADLKAIREAVQKAVEANSTIERAVGSISRHADAVRAGSSDQQERVIAVAAAIDETAHTAEAIRDNVAATSDEVTKIMAMVDQNTTRVHEVSACVETLVEGARRFQAVHLDFTSQHRQSD</sequence>
<dbReference type="PANTHER" id="PTHR32089">
    <property type="entry name" value="METHYL-ACCEPTING CHEMOTAXIS PROTEIN MCPB"/>
    <property type="match status" value="1"/>
</dbReference>
<keyword evidence="1 3" id="KW-0807">Transducer</keyword>
<evidence type="ECO:0000313" key="6">
    <source>
        <dbReference type="Proteomes" id="UP000574769"/>
    </source>
</evidence>
<feature type="domain" description="Methyl-accepting transducer" evidence="4">
    <location>
        <begin position="151"/>
        <end position="408"/>
    </location>
</feature>
<dbReference type="InterPro" id="IPR004090">
    <property type="entry name" value="Chemotax_Me-accpt_rcpt"/>
</dbReference>
<dbReference type="GO" id="GO:0004888">
    <property type="term" value="F:transmembrane signaling receptor activity"/>
    <property type="evidence" value="ECO:0007669"/>
    <property type="project" value="InterPro"/>
</dbReference>
<dbReference type="InterPro" id="IPR004089">
    <property type="entry name" value="MCPsignal_dom"/>
</dbReference>
<dbReference type="Gene3D" id="1.10.287.950">
    <property type="entry name" value="Methyl-accepting chemotaxis protein"/>
    <property type="match status" value="1"/>
</dbReference>
<accession>A0A7W7AN27</accession>
<reference evidence="5 6" key="1">
    <citation type="submission" date="2020-08" db="EMBL/GenBank/DDBJ databases">
        <title>Genomic Encyclopedia of Type Strains, Phase IV (KMG-IV): sequencing the most valuable type-strain genomes for metagenomic binning, comparative biology and taxonomic classification.</title>
        <authorList>
            <person name="Goeker M."/>
        </authorList>
    </citation>
    <scope>NUCLEOTIDE SEQUENCE [LARGE SCALE GENOMIC DNA]</scope>
    <source>
        <strain evidence="5 6">DSM 15867</strain>
    </source>
</reference>
<dbReference type="PANTHER" id="PTHR32089:SF112">
    <property type="entry name" value="LYSOZYME-LIKE PROTEIN-RELATED"/>
    <property type="match status" value="1"/>
</dbReference>
<protein>
    <submittedName>
        <fullName evidence="5">Methyl-accepting chemotaxis protein</fullName>
    </submittedName>
</protein>
<dbReference type="GO" id="GO:0007165">
    <property type="term" value="P:signal transduction"/>
    <property type="evidence" value="ECO:0007669"/>
    <property type="project" value="UniProtKB-KW"/>
</dbReference>
<gene>
    <name evidence="5" type="ORF">GGQ96_004255</name>
</gene>
<dbReference type="SUPFAM" id="SSF58104">
    <property type="entry name" value="Methyl-accepting chemotaxis protein (MCP) signaling domain"/>
    <property type="match status" value="1"/>
</dbReference>
<comment type="similarity">
    <text evidence="2">Belongs to the methyl-accepting chemotaxis (MCP) protein family.</text>
</comment>
<evidence type="ECO:0000256" key="2">
    <source>
        <dbReference type="ARBA" id="ARBA00029447"/>
    </source>
</evidence>
<dbReference type="Proteomes" id="UP000574769">
    <property type="component" value="Unassembled WGS sequence"/>
</dbReference>
<organism evidence="5 6">
    <name type="scientific">Sphingomonas abaci</name>
    <dbReference type="NCBI Taxonomy" id="237611"/>
    <lineage>
        <taxon>Bacteria</taxon>
        <taxon>Pseudomonadati</taxon>
        <taxon>Pseudomonadota</taxon>
        <taxon>Alphaproteobacteria</taxon>
        <taxon>Sphingomonadales</taxon>
        <taxon>Sphingomonadaceae</taxon>
        <taxon>Sphingomonas</taxon>
    </lineage>
</organism>
<name>A0A7W7AN27_9SPHN</name>
<dbReference type="GO" id="GO:0006935">
    <property type="term" value="P:chemotaxis"/>
    <property type="evidence" value="ECO:0007669"/>
    <property type="project" value="InterPro"/>
</dbReference>
<dbReference type="PRINTS" id="PR00260">
    <property type="entry name" value="CHEMTRNSDUCR"/>
</dbReference>
<dbReference type="SMART" id="SM00283">
    <property type="entry name" value="MA"/>
    <property type="match status" value="1"/>
</dbReference>
<dbReference type="Pfam" id="PF12860">
    <property type="entry name" value="PAS_7"/>
    <property type="match status" value="1"/>
</dbReference>
<dbReference type="Pfam" id="PF00015">
    <property type="entry name" value="MCPsignal"/>
    <property type="match status" value="1"/>
</dbReference>
<dbReference type="EMBL" id="JACHNY010000028">
    <property type="protein sequence ID" value="MBB4620083.1"/>
    <property type="molecule type" value="Genomic_DNA"/>
</dbReference>
<dbReference type="Gene3D" id="3.30.450.20">
    <property type="entry name" value="PAS domain"/>
    <property type="match status" value="1"/>
</dbReference>